<dbReference type="InterPro" id="IPR036388">
    <property type="entry name" value="WH-like_DNA-bd_sf"/>
</dbReference>
<dbReference type="SUPFAM" id="SSF63520">
    <property type="entry name" value="PTS-regulatory domain, PRD"/>
    <property type="match status" value="1"/>
</dbReference>
<reference evidence="4 5" key="1">
    <citation type="journal article" date="2019" name="Int. J. Syst. Evol. Microbiol.">
        <title>The Global Catalogue of Microorganisms (GCM) 10K type strain sequencing project: providing services to taxonomists for standard genome sequencing and annotation.</title>
        <authorList>
            <consortium name="The Broad Institute Genomics Platform"/>
            <consortium name="The Broad Institute Genome Sequencing Center for Infectious Disease"/>
            <person name="Wu L."/>
            <person name="Ma J."/>
        </authorList>
    </citation>
    <scope>NUCLEOTIDE SEQUENCE [LARGE SCALE GENOMIC DNA]</scope>
    <source>
        <strain evidence="4 5">JCM 14322</strain>
    </source>
</reference>
<feature type="domain" description="PTS EIIA type-2" evidence="2">
    <location>
        <begin position="501"/>
        <end position="641"/>
    </location>
</feature>
<dbReference type="Pfam" id="PF00874">
    <property type="entry name" value="PRD"/>
    <property type="match status" value="1"/>
</dbReference>
<dbReference type="PANTHER" id="PTHR30185:SF12">
    <property type="entry name" value="TRANSCRIPTIONAL REGULATOR MANR"/>
    <property type="match status" value="1"/>
</dbReference>
<dbReference type="Gene3D" id="1.10.10.10">
    <property type="entry name" value="Winged helix-like DNA-binding domain superfamily/Winged helix DNA-binding domain"/>
    <property type="match status" value="1"/>
</dbReference>
<keyword evidence="4" id="KW-0762">Sugar transport</keyword>
<keyword evidence="5" id="KW-1185">Reference proteome</keyword>
<dbReference type="Gene3D" id="3.40.930.10">
    <property type="entry name" value="Mannitol-specific EII, Chain A"/>
    <property type="match status" value="1"/>
</dbReference>
<keyword evidence="4" id="KW-0813">Transport</keyword>
<dbReference type="PROSITE" id="PS51372">
    <property type="entry name" value="PRD_2"/>
    <property type="match status" value="1"/>
</dbReference>
<protein>
    <submittedName>
        <fullName evidence="4">PTS sugar transporter subunit IIA</fullName>
    </submittedName>
</protein>
<dbReference type="Gene3D" id="1.10.1790.10">
    <property type="entry name" value="PRD domain"/>
    <property type="match status" value="1"/>
</dbReference>
<dbReference type="InterPro" id="IPR011608">
    <property type="entry name" value="PRD"/>
</dbReference>
<evidence type="ECO:0000259" key="2">
    <source>
        <dbReference type="PROSITE" id="PS51094"/>
    </source>
</evidence>
<organism evidence="4 5">
    <name type="scientific">Agromyces neolithicus</name>
    <dbReference type="NCBI Taxonomy" id="269420"/>
    <lineage>
        <taxon>Bacteria</taxon>
        <taxon>Bacillati</taxon>
        <taxon>Actinomycetota</taxon>
        <taxon>Actinomycetes</taxon>
        <taxon>Micrococcales</taxon>
        <taxon>Microbacteriaceae</taxon>
        <taxon>Agromyces</taxon>
    </lineage>
</organism>
<dbReference type="InterPro" id="IPR036390">
    <property type="entry name" value="WH_DNA-bd_sf"/>
</dbReference>
<proteinExistence type="predicted"/>
<name>A0ABN2M636_9MICO</name>
<dbReference type="InterPro" id="IPR013196">
    <property type="entry name" value="HTH_11"/>
</dbReference>
<keyword evidence="1" id="KW-0677">Repeat</keyword>
<accession>A0ABN2M636</accession>
<evidence type="ECO:0000313" key="4">
    <source>
        <dbReference type="EMBL" id="GAA1810809.1"/>
    </source>
</evidence>
<dbReference type="SUPFAM" id="SSF46785">
    <property type="entry name" value="Winged helix' DNA-binding domain"/>
    <property type="match status" value="1"/>
</dbReference>
<evidence type="ECO:0000259" key="3">
    <source>
        <dbReference type="PROSITE" id="PS51372"/>
    </source>
</evidence>
<feature type="domain" description="PRD" evidence="3">
    <location>
        <begin position="292"/>
        <end position="398"/>
    </location>
</feature>
<gene>
    <name evidence="4" type="ORF">GCM10009749_19580</name>
</gene>
<sequence>MLHRSAPRGPGSDPGAVLAEKWERLVEVLADDDGWTTAGALAERLGVTPRTIRSYVTRANAEGATLIASGPQGYRLDRAAWATRGRSRARDTSPVARSVALIRALIDADHGLDVYEVAQRVHVSEATVEADLRRIRARLEGTGLALARRGPVVTMTGPESARRRLLGALFREESARGADAFDQLRAAFPQLPQFREALVARLADAGYAPNEYGLGDVLLHIAIALDRAARDHPIDDATAVAGTSDSSRLDDLLDALIREHFGRSIGDAELAHLARLLGTRAATRLAAPGRAVPSSTRADLVQAIVSRAADEYLIELDDDDFVERLALHVDHLVARASEERYSRNPLTATIKSAYPLTYDLAVYIASELAQSEGIVVNEDEIAYIAMHVGAHLEQRRSALDRVRVAVVAPAYHDVHTVLAERIRSEFGSDVELVELIDRTDVDWAAIRAELIVSVIEPTAAVEHLVRISPFPKEADLARVRAEVSRIRRARRHARLVTALSRYIAPDLFVRGMRGLDREGVITTLGERMIAADVIDRAYLDGALERERMSSTAFTEHLAVPHAMTMTAKRTAIAIAIDEVPIDWDGARVNVVALIAFSEAGRAEFQDVFDQFVETFSERENVQRLVHGATDYQGLLAELSRLMEPEG</sequence>
<comment type="caution">
    <text evidence="4">The sequence shown here is derived from an EMBL/GenBank/DDBJ whole genome shotgun (WGS) entry which is preliminary data.</text>
</comment>
<dbReference type="InterPro" id="IPR002178">
    <property type="entry name" value="PTS_EIIA_type-2_dom"/>
</dbReference>
<dbReference type="Proteomes" id="UP001500002">
    <property type="component" value="Unassembled WGS sequence"/>
</dbReference>
<dbReference type="EMBL" id="BAAANJ010000006">
    <property type="protein sequence ID" value="GAA1810809.1"/>
    <property type="molecule type" value="Genomic_DNA"/>
</dbReference>
<dbReference type="PANTHER" id="PTHR30185">
    <property type="entry name" value="CRYPTIC BETA-GLUCOSIDE BGL OPERON ANTITERMINATOR"/>
    <property type="match status" value="1"/>
</dbReference>
<dbReference type="InterPro" id="IPR016152">
    <property type="entry name" value="PTrfase/Anion_transptr"/>
</dbReference>
<evidence type="ECO:0000313" key="5">
    <source>
        <dbReference type="Proteomes" id="UP001500002"/>
    </source>
</evidence>
<evidence type="ECO:0000256" key="1">
    <source>
        <dbReference type="ARBA" id="ARBA00022737"/>
    </source>
</evidence>
<dbReference type="SUPFAM" id="SSF55804">
    <property type="entry name" value="Phoshotransferase/anion transport protein"/>
    <property type="match status" value="1"/>
</dbReference>
<dbReference type="Pfam" id="PF00359">
    <property type="entry name" value="PTS_EIIA_2"/>
    <property type="match status" value="1"/>
</dbReference>
<dbReference type="InterPro" id="IPR050661">
    <property type="entry name" value="BglG_antiterminators"/>
</dbReference>
<dbReference type="InterPro" id="IPR036634">
    <property type="entry name" value="PRD_sf"/>
</dbReference>
<dbReference type="PROSITE" id="PS51094">
    <property type="entry name" value="PTS_EIIA_TYPE_2"/>
    <property type="match status" value="1"/>
</dbReference>
<dbReference type="Pfam" id="PF08279">
    <property type="entry name" value="HTH_11"/>
    <property type="match status" value="1"/>
</dbReference>